<dbReference type="InterPro" id="IPR051964">
    <property type="entry name" value="Chaperone_stress_response"/>
</dbReference>
<feature type="compositionally biased region" description="Basic residues" evidence="2">
    <location>
        <begin position="462"/>
        <end position="472"/>
    </location>
</feature>
<keyword evidence="1" id="KW-0862">Zinc</keyword>
<dbReference type="PROSITE" id="PS00636">
    <property type="entry name" value="DNAJ_1"/>
    <property type="match status" value="1"/>
</dbReference>
<feature type="domain" description="C2H2-type" evidence="4">
    <location>
        <begin position="666"/>
        <end position="695"/>
    </location>
</feature>
<reference evidence="5" key="2">
    <citation type="submission" date="2011-03" db="EMBL/GenBank/DDBJ databases">
        <title>Comparative genomics and transcriptomics of Neospora caninum and Toxoplasma gondii.</title>
        <authorList>
            <person name="Reid A.J."/>
            <person name="Sohal A."/>
            <person name="Harris D."/>
            <person name="Quail M."/>
            <person name="Sanders M."/>
            <person name="Berriman M."/>
            <person name="Wastling J.M."/>
            <person name="Pain A."/>
        </authorList>
    </citation>
    <scope>NUCLEOTIDE SEQUENCE</scope>
    <source>
        <strain evidence="5">Liverpool</strain>
    </source>
</reference>
<dbReference type="OMA" id="RANHEES"/>
<feature type="compositionally biased region" description="Acidic residues" evidence="2">
    <location>
        <begin position="526"/>
        <end position="539"/>
    </location>
</feature>
<feature type="domain" description="C2H2-type" evidence="4">
    <location>
        <begin position="406"/>
        <end position="435"/>
    </location>
</feature>
<evidence type="ECO:0000259" key="4">
    <source>
        <dbReference type="PROSITE" id="PS50157"/>
    </source>
</evidence>
<dbReference type="AlphaFoldDB" id="F0VCX1"/>
<evidence type="ECO:0000313" key="5">
    <source>
        <dbReference type="EMBL" id="CBZ51486.1"/>
    </source>
</evidence>
<organism evidence="5 7">
    <name type="scientific">Neospora caninum (strain Liverpool)</name>
    <dbReference type="NCBI Taxonomy" id="572307"/>
    <lineage>
        <taxon>Eukaryota</taxon>
        <taxon>Sar</taxon>
        <taxon>Alveolata</taxon>
        <taxon>Apicomplexa</taxon>
        <taxon>Conoidasida</taxon>
        <taxon>Coccidia</taxon>
        <taxon>Eucoccidiorida</taxon>
        <taxon>Eimeriorina</taxon>
        <taxon>Sarcocystidae</taxon>
        <taxon>Neospora</taxon>
    </lineage>
</organism>
<dbReference type="SUPFAM" id="SSF57667">
    <property type="entry name" value="beta-beta-alpha zinc fingers"/>
    <property type="match status" value="1"/>
</dbReference>
<feature type="region of interest" description="Disordered" evidence="2">
    <location>
        <begin position="289"/>
        <end position="402"/>
    </location>
</feature>
<dbReference type="Pfam" id="PF21884">
    <property type="entry name" value="ZUO1-like_ZHD"/>
    <property type="match status" value="1"/>
</dbReference>
<sequence>MAGDGGARKAVCYYELLQVDRTSSLDEIKKAFRRQALIHHPDKNAHRVEEATRFFQQLQEAYECLSDPQERAWYDAHREQILGRVGAPEEAAGSSTGTSVNLWAYFSSCCYSSFDDKDSDSFWRVYGDVFATLAKEEEAELRANGADAATLERVSAIPAFGSSTSPWAEVSAFYAFWSAFASWKSFAFADAWKLSAQDSRPQRRFLQKENEKLRRAKKKQFNELVQKLVATVKKHDPRVRQRSKEVIEEKMRARERQKQEEARQKALLAQQRREHREAQEALWAELEEERRERKRQGYAFAGDSEEDDEDEEDEEAEEDEAEDEEAEEDEAEDEEAEDGDAEGDDAEGEKDFLQWYEEHQRRRGERGGASGSVPRESQSGQGDKLKPRGGEGGKKKGGAKEAAVVYACEACRKTFKSEPQFEAHERSAKHQQRVKQLRLEARDAASEEEAPNGEAETETPLRKKGRRRRAKKRAAEETEERDENGNDSEEETEEETEQDCGGKRERQAGRSSRTVTASDRSSDSGTESESDAESEDESEAMLLRFAQSRGKALETASSSPESSEGSSDEESEDESRVPSVYAPSSEDGGGARVDRRRRGKREACLGVQEATEEEVFVVTASGPSTHSSPSQRNAPEVPGRRAAPGGREKRGAGENGSEGKKGDAEWTCQVCGAVFETRNKMFQHIKAQGHAALKFVEAGKRKERGRQSRR</sequence>
<dbReference type="PROSITE" id="PS50157">
    <property type="entry name" value="ZINC_FINGER_C2H2_2"/>
    <property type="match status" value="2"/>
</dbReference>
<dbReference type="Gene3D" id="1.10.287.110">
    <property type="entry name" value="DnaJ domain"/>
    <property type="match status" value="1"/>
</dbReference>
<dbReference type="Proteomes" id="UP000007494">
    <property type="component" value="Chromosome V"/>
</dbReference>
<dbReference type="VEuPathDB" id="ToxoDB:NCLIV_012800"/>
<dbReference type="InterPro" id="IPR036236">
    <property type="entry name" value="Znf_C2H2_sf"/>
</dbReference>
<feature type="compositionally biased region" description="Basic and acidic residues" evidence="2">
    <location>
        <begin position="383"/>
        <end position="394"/>
    </location>
</feature>
<accession>F0VCX1</accession>
<dbReference type="EMBL" id="LN714479">
    <property type="protein sequence ID" value="CEL65436.1"/>
    <property type="molecule type" value="Genomic_DNA"/>
</dbReference>
<dbReference type="SUPFAM" id="SSF46565">
    <property type="entry name" value="Chaperone J-domain"/>
    <property type="match status" value="1"/>
</dbReference>
<protein>
    <submittedName>
        <fullName evidence="5">F14N23.23, related</fullName>
    </submittedName>
</protein>
<dbReference type="InterPro" id="IPR018253">
    <property type="entry name" value="DnaJ_domain_CS"/>
</dbReference>
<keyword evidence="1" id="KW-0479">Metal-binding</keyword>
<feature type="compositionally biased region" description="Basic and acidic residues" evidence="2">
    <location>
        <begin position="646"/>
        <end position="663"/>
    </location>
</feature>
<dbReference type="InParanoid" id="F0VCX1"/>
<dbReference type="Pfam" id="PF00226">
    <property type="entry name" value="DnaJ"/>
    <property type="match status" value="1"/>
</dbReference>
<feature type="domain" description="J" evidence="3">
    <location>
        <begin position="12"/>
        <end position="78"/>
    </location>
</feature>
<dbReference type="InterPro" id="IPR013087">
    <property type="entry name" value="Znf_C2H2_type"/>
</dbReference>
<feature type="region of interest" description="Disordered" evidence="2">
    <location>
        <begin position="418"/>
        <end position="663"/>
    </location>
</feature>
<dbReference type="EMBL" id="FR823386">
    <property type="protein sequence ID" value="CBZ51486.1"/>
    <property type="molecule type" value="Genomic_DNA"/>
</dbReference>
<evidence type="ECO:0000259" key="3">
    <source>
        <dbReference type="PROSITE" id="PS50076"/>
    </source>
</evidence>
<feature type="compositionally biased region" description="Basic and acidic residues" evidence="2">
    <location>
        <begin position="418"/>
        <end position="428"/>
    </location>
</feature>
<dbReference type="SMART" id="SM00271">
    <property type="entry name" value="DnaJ"/>
    <property type="match status" value="1"/>
</dbReference>
<evidence type="ECO:0000313" key="6">
    <source>
        <dbReference type="EMBL" id="CEL65436.1"/>
    </source>
</evidence>
<feature type="compositionally biased region" description="Basic and acidic residues" evidence="2">
    <location>
        <begin position="238"/>
        <end position="264"/>
    </location>
</feature>
<name>F0VCX1_NEOCL</name>
<dbReference type="InterPro" id="IPR054076">
    <property type="entry name" value="ZUO1-like_ZHD"/>
</dbReference>
<dbReference type="InterPro" id="IPR036869">
    <property type="entry name" value="J_dom_sf"/>
</dbReference>
<reference evidence="7" key="3">
    <citation type="journal article" date="2012" name="PLoS Pathog.">
        <title>Comparative genomics of the apicomplexan parasites Toxoplasma gondii and Neospora caninum: Coccidia differing in host range and transmission strategy.</title>
        <authorList>
            <person name="Reid A.J."/>
            <person name="Vermont S.J."/>
            <person name="Cotton J.A."/>
            <person name="Harris D."/>
            <person name="Hill-Cawthorne G.A."/>
            <person name="Konen-Waisman S."/>
            <person name="Latham S.M."/>
            <person name="Mourier T."/>
            <person name="Norton R."/>
            <person name="Quail M.A."/>
            <person name="Sanders M."/>
            <person name="Shanmugam D."/>
            <person name="Sohal A."/>
            <person name="Wasmuth J.D."/>
            <person name="Brunk B."/>
            <person name="Grigg M.E."/>
            <person name="Howard J.C."/>
            <person name="Parkinson J."/>
            <person name="Roos D.S."/>
            <person name="Trees A.J."/>
            <person name="Berriman M."/>
            <person name="Pain A."/>
            <person name="Wastling J.M."/>
        </authorList>
    </citation>
    <scope>NUCLEOTIDE SEQUENCE [LARGE SCALE GENOMIC DNA]</scope>
    <source>
        <strain evidence="7">Liverpool</strain>
    </source>
</reference>
<evidence type="ECO:0000256" key="2">
    <source>
        <dbReference type="SAM" id="MobiDB-lite"/>
    </source>
</evidence>
<feature type="region of interest" description="Disordered" evidence="2">
    <location>
        <begin position="235"/>
        <end position="273"/>
    </location>
</feature>
<dbReference type="RefSeq" id="XP_003881519.1">
    <property type="nucleotide sequence ID" value="XM_003881470.1"/>
</dbReference>
<dbReference type="GO" id="GO:0005737">
    <property type="term" value="C:cytoplasm"/>
    <property type="evidence" value="ECO:0007669"/>
    <property type="project" value="TreeGrafter"/>
</dbReference>
<dbReference type="GO" id="GO:0003676">
    <property type="term" value="F:nucleic acid binding"/>
    <property type="evidence" value="ECO:0007669"/>
    <property type="project" value="InterPro"/>
</dbReference>
<reference evidence="6" key="4">
    <citation type="journal article" date="2015" name="PLoS ONE">
        <title>Comprehensive Evaluation of Toxoplasma gondii VEG and Neospora caninum LIV Genomes with Tachyzoite Stage Transcriptome and Proteome Defines Novel Transcript Features.</title>
        <authorList>
            <person name="Ramaprasad A."/>
            <person name="Mourier T."/>
            <person name="Naeem R."/>
            <person name="Malas T.B."/>
            <person name="Moussa E."/>
            <person name="Panigrahi A."/>
            <person name="Vermont S.J."/>
            <person name="Otto T.D."/>
            <person name="Wastling J."/>
            <person name="Pain A."/>
        </authorList>
    </citation>
    <scope>NUCLEOTIDE SEQUENCE</scope>
    <source>
        <strain evidence="6">Liverpool</strain>
    </source>
</reference>
<evidence type="ECO:0000313" key="7">
    <source>
        <dbReference type="Proteomes" id="UP000007494"/>
    </source>
</evidence>
<feature type="compositionally biased region" description="Acidic residues" evidence="2">
    <location>
        <begin position="303"/>
        <end position="348"/>
    </location>
</feature>
<dbReference type="Pfam" id="PF12874">
    <property type="entry name" value="zf-met"/>
    <property type="match status" value="1"/>
</dbReference>
<dbReference type="PROSITE" id="PS00028">
    <property type="entry name" value="ZINC_FINGER_C2H2_1"/>
    <property type="match status" value="2"/>
</dbReference>
<feature type="compositionally biased region" description="Acidic residues" evidence="2">
    <location>
        <begin position="477"/>
        <end position="498"/>
    </location>
</feature>
<dbReference type="PRINTS" id="PR00625">
    <property type="entry name" value="JDOMAIN"/>
</dbReference>
<dbReference type="SMART" id="SM00451">
    <property type="entry name" value="ZnF_U1"/>
    <property type="match status" value="2"/>
</dbReference>
<feature type="compositionally biased region" description="Polar residues" evidence="2">
    <location>
        <begin position="621"/>
        <end position="633"/>
    </location>
</feature>
<evidence type="ECO:0000256" key="1">
    <source>
        <dbReference type="PROSITE-ProRule" id="PRU00042"/>
    </source>
</evidence>
<dbReference type="InterPro" id="IPR001623">
    <property type="entry name" value="DnaJ_domain"/>
</dbReference>
<feature type="compositionally biased region" description="Acidic residues" evidence="2">
    <location>
        <begin position="446"/>
        <end position="457"/>
    </location>
</feature>
<dbReference type="PROSITE" id="PS50076">
    <property type="entry name" value="DNAJ_2"/>
    <property type="match status" value="1"/>
</dbReference>
<keyword evidence="1" id="KW-0863">Zinc-finger</keyword>
<dbReference type="PANTHER" id="PTHR44029">
    <property type="entry name" value="DNAJ HOMOLOG SUBFAMILY C MEMBER 21"/>
    <property type="match status" value="1"/>
</dbReference>
<reference evidence="5" key="1">
    <citation type="submission" date="2011-02" db="EMBL/GenBank/DDBJ databases">
        <authorList>
            <person name="Aslett M."/>
        </authorList>
    </citation>
    <scope>NUCLEOTIDE SEQUENCE</scope>
    <source>
        <strain evidence="5">Liverpool</strain>
    </source>
</reference>
<feature type="compositionally biased region" description="Basic and acidic residues" evidence="2">
    <location>
        <begin position="349"/>
        <end position="360"/>
    </location>
</feature>
<dbReference type="Gene3D" id="3.30.160.60">
    <property type="entry name" value="Classic Zinc Finger"/>
    <property type="match status" value="1"/>
</dbReference>
<dbReference type="GO" id="GO:0008270">
    <property type="term" value="F:zinc ion binding"/>
    <property type="evidence" value="ECO:0007669"/>
    <property type="project" value="UniProtKB-KW"/>
</dbReference>
<dbReference type="CDD" id="cd06257">
    <property type="entry name" value="DnaJ"/>
    <property type="match status" value="1"/>
</dbReference>
<gene>
    <name evidence="6" type="ORF">BN1204_012800</name>
    <name evidence="5" type="ORF">NCLIV_012800</name>
</gene>
<dbReference type="InterPro" id="IPR003604">
    <property type="entry name" value="Matrin/U1-like-C_Znf_C2H2"/>
</dbReference>
<dbReference type="SMART" id="SM00355">
    <property type="entry name" value="ZnF_C2H2"/>
    <property type="match status" value="2"/>
</dbReference>
<dbReference type="PANTHER" id="PTHR44029:SF1">
    <property type="entry name" value="DNAJ HOMOLOG SUBFAMILY C MEMBER 21"/>
    <property type="match status" value="1"/>
</dbReference>
<keyword evidence="7" id="KW-1185">Reference proteome</keyword>
<proteinExistence type="predicted"/>
<dbReference type="eggNOG" id="KOG0717">
    <property type="taxonomic scope" value="Eukaryota"/>
</dbReference>
<dbReference type="OrthoDB" id="5894at2759"/>
<dbReference type="GeneID" id="13440485"/>